<keyword evidence="3" id="KW-0446">Lipid-binding</keyword>
<comment type="subcellular location">
    <subcellularLocation>
        <location evidence="1">Golgi apparatus membrane</location>
        <topology evidence="1">Peripheral membrane protein</topology>
        <orientation evidence="1">Cytoplasmic side</orientation>
    </subcellularLocation>
</comment>
<dbReference type="Proteomes" id="UP001501721">
    <property type="component" value="Unassembled WGS sequence"/>
</dbReference>
<evidence type="ECO:0000256" key="3">
    <source>
        <dbReference type="ARBA" id="ARBA00023121"/>
    </source>
</evidence>
<keyword evidence="2" id="KW-0333">Golgi apparatus</keyword>
<sequence>MRESVVPRPVHRSRIAVWRADDEAEPREKVLGTLPPRPWTSLTATPLESLMTTPQDLFLVSVDVPGARPVEQGDLSLALAGAELIDLLGTRALTLDGERVVPGAALDTGDRMLDEACAALVRAEPYESVEDWLWRRGRGLAAAYRDDLDRAGQLTGESRRWLPRLGGDAPQPDTPARRHAADRWWSNEPVLTALAVPLGIGEDRTDGNENADDAVLTVLAAVGDAVTELTAVRERRRIENAAFDNIWRAP</sequence>
<dbReference type="Gene3D" id="1.10.3630.10">
    <property type="entry name" value="yeast vps74-n-term truncation variant domain like"/>
    <property type="match status" value="1"/>
</dbReference>
<evidence type="ECO:0000313" key="6">
    <source>
        <dbReference type="Proteomes" id="UP001501721"/>
    </source>
</evidence>
<keyword evidence="6" id="KW-1185">Reference proteome</keyword>
<organism evidence="5 6">
    <name type="scientific">Streptomyces graminearus</name>
    <dbReference type="NCBI Taxonomy" id="284030"/>
    <lineage>
        <taxon>Bacteria</taxon>
        <taxon>Bacillati</taxon>
        <taxon>Actinomycetota</taxon>
        <taxon>Actinomycetes</taxon>
        <taxon>Kitasatosporales</taxon>
        <taxon>Streptomycetaceae</taxon>
        <taxon>Streptomyces</taxon>
    </lineage>
</organism>
<keyword evidence="4" id="KW-0472">Membrane</keyword>
<protein>
    <submittedName>
        <fullName evidence="5">GPP34 family phosphoprotein</fullName>
    </submittedName>
</protein>
<dbReference type="Pfam" id="PF05719">
    <property type="entry name" value="GPP34"/>
    <property type="match status" value="1"/>
</dbReference>
<evidence type="ECO:0000256" key="2">
    <source>
        <dbReference type="ARBA" id="ARBA00023034"/>
    </source>
</evidence>
<dbReference type="InterPro" id="IPR038261">
    <property type="entry name" value="GPP34-like_sf"/>
</dbReference>
<evidence type="ECO:0000256" key="4">
    <source>
        <dbReference type="ARBA" id="ARBA00023136"/>
    </source>
</evidence>
<gene>
    <name evidence="5" type="ORF">GCM10010422_43940</name>
</gene>
<proteinExistence type="predicted"/>
<accession>A0ABP5ZBG8</accession>
<evidence type="ECO:0000313" key="5">
    <source>
        <dbReference type="EMBL" id="GAA2492316.1"/>
    </source>
</evidence>
<dbReference type="InterPro" id="IPR008628">
    <property type="entry name" value="GPP34-like"/>
</dbReference>
<evidence type="ECO:0000256" key="1">
    <source>
        <dbReference type="ARBA" id="ARBA00004255"/>
    </source>
</evidence>
<name>A0ABP5ZBG8_9ACTN</name>
<dbReference type="EMBL" id="BAAATL010000020">
    <property type="protein sequence ID" value="GAA2492316.1"/>
    <property type="molecule type" value="Genomic_DNA"/>
</dbReference>
<reference evidence="6" key="1">
    <citation type="journal article" date="2019" name="Int. J. Syst. Evol. Microbiol.">
        <title>The Global Catalogue of Microorganisms (GCM) 10K type strain sequencing project: providing services to taxonomists for standard genome sequencing and annotation.</title>
        <authorList>
            <consortium name="The Broad Institute Genomics Platform"/>
            <consortium name="The Broad Institute Genome Sequencing Center for Infectious Disease"/>
            <person name="Wu L."/>
            <person name="Ma J."/>
        </authorList>
    </citation>
    <scope>NUCLEOTIDE SEQUENCE [LARGE SCALE GENOMIC DNA]</scope>
    <source>
        <strain evidence="6">JCM 6923</strain>
    </source>
</reference>
<comment type="caution">
    <text evidence="5">The sequence shown here is derived from an EMBL/GenBank/DDBJ whole genome shotgun (WGS) entry which is preliminary data.</text>
</comment>